<feature type="non-terminal residue" evidence="12">
    <location>
        <position position="344"/>
    </location>
</feature>
<dbReference type="Gene3D" id="3.90.1480.20">
    <property type="entry name" value="Glycosyl transferase family 29"/>
    <property type="match status" value="1"/>
</dbReference>
<keyword evidence="9" id="KW-0472">Membrane</keyword>
<evidence type="ECO:0000256" key="1">
    <source>
        <dbReference type="ARBA" id="ARBA00004323"/>
    </source>
</evidence>
<evidence type="ECO:0000256" key="8">
    <source>
        <dbReference type="ARBA" id="ARBA00023034"/>
    </source>
</evidence>
<evidence type="ECO:0000256" key="9">
    <source>
        <dbReference type="ARBA" id="ARBA00023136"/>
    </source>
</evidence>
<keyword evidence="5" id="KW-0812">Transmembrane</keyword>
<evidence type="ECO:0000313" key="12">
    <source>
        <dbReference type="EMBL" id="JAC70804.1"/>
    </source>
</evidence>
<evidence type="ECO:0000256" key="3">
    <source>
        <dbReference type="ARBA" id="ARBA00022676"/>
    </source>
</evidence>
<evidence type="ECO:0000256" key="10">
    <source>
        <dbReference type="ARBA" id="ARBA00023180"/>
    </source>
</evidence>
<accession>A0A061RJ66</accession>
<dbReference type="AlphaFoldDB" id="A0A061RJ66"/>
<dbReference type="PANTHER" id="PTHR11987:SF36">
    <property type="entry name" value="SIA-ALPHA-2,3-GAL-BETA-1,4-GLCNAC-R:ALPHA 2,8-SIALYLTRANSFERASE"/>
    <property type="match status" value="1"/>
</dbReference>
<dbReference type="GO" id="GO:0000139">
    <property type="term" value="C:Golgi membrane"/>
    <property type="evidence" value="ECO:0007669"/>
    <property type="project" value="UniProtKB-SubCell"/>
</dbReference>
<proteinExistence type="inferred from homology"/>
<keyword evidence="11" id="KW-0732">Signal</keyword>
<evidence type="ECO:0000256" key="4">
    <source>
        <dbReference type="ARBA" id="ARBA00022679"/>
    </source>
</evidence>
<dbReference type="InterPro" id="IPR050943">
    <property type="entry name" value="Glycosyltr_29_Sialyltrsf"/>
</dbReference>
<name>A0A061RJ66_9CHLO</name>
<dbReference type="InterPro" id="IPR038578">
    <property type="entry name" value="GT29-like_sf"/>
</dbReference>
<evidence type="ECO:0000256" key="7">
    <source>
        <dbReference type="ARBA" id="ARBA00022989"/>
    </source>
</evidence>
<gene>
    <name evidence="12" type="ORF">TSPGSL018_3313</name>
</gene>
<keyword evidence="4 12" id="KW-0808">Transferase</keyword>
<evidence type="ECO:0000256" key="6">
    <source>
        <dbReference type="ARBA" id="ARBA00022968"/>
    </source>
</evidence>
<keyword evidence="6" id="KW-0735">Signal-anchor</keyword>
<reference evidence="12" key="1">
    <citation type="submission" date="2014-05" db="EMBL/GenBank/DDBJ databases">
        <title>The transcriptome of the halophilic microalga Tetraselmis sp. GSL018 isolated from the Great Salt Lake, Utah.</title>
        <authorList>
            <person name="Jinkerson R.E."/>
            <person name="D'Adamo S."/>
            <person name="Posewitz M.C."/>
        </authorList>
    </citation>
    <scope>NUCLEOTIDE SEQUENCE</scope>
    <source>
        <strain evidence="12">GSL018</strain>
    </source>
</reference>
<dbReference type="Pfam" id="PF00777">
    <property type="entry name" value="Glyco_transf_29"/>
    <property type="match status" value="1"/>
</dbReference>
<feature type="chain" id="PRO_5001610620" evidence="11">
    <location>
        <begin position="23"/>
        <end position="344"/>
    </location>
</feature>
<protein>
    <submittedName>
        <fullName evidence="12">Cmp-n-acetylneuraminate-beta-galactosamide-alpha--sialyltransferase 1</fullName>
    </submittedName>
</protein>
<evidence type="ECO:0000256" key="5">
    <source>
        <dbReference type="ARBA" id="ARBA00022692"/>
    </source>
</evidence>
<dbReference type="EMBL" id="GBEZ01015351">
    <property type="protein sequence ID" value="JAC70804.1"/>
    <property type="molecule type" value="Transcribed_RNA"/>
</dbReference>
<keyword evidence="10" id="KW-0325">Glycoprotein</keyword>
<feature type="signal peptide" evidence="11">
    <location>
        <begin position="1"/>
        <end position="22"/>
    </location>
</feature>
<dbReference type="CDD" id="cd19952">
    <property type="entry name" value="GT29"/>
    <property type="match status" value="1"/>
</dbReference>
<dbReference type="GO" id="GO:0008373">
    <property type="term" value="F:sialyltransferase activity"/>
    <property type="evidence" value="ECO:0007669"/>
    <property type="project" value="InterPro"/>
</dbReference>
<comment type="subcellular location">
    <subcellularLocation>
        <location evidence="1">Golgi apparatus membrane</location>
        <topology evidence="1">Single-pass type II membrane protein</topology>
    </subcellularLocation>
</comment>
<dbReference type="InterPro" id="IPR001675">
    <property type="entry name" value="Glyco_trans_29"/>
</dbReference>
<sequence length="344" mass="38292">MRLFGLVTVLLVSATRWSVILSQSFAALDFSEGTIKTGNSRKSFSCRSDKTVHISDYVKLPEKDKVFYTREGENALLHLSPQVALLHDSLETDKDETRVEFSSCAIVGNGGILKLSEFGPSIDSHSAVFRSNQAPTEGYERIAGTKTTFRVVNKHWLIKYSTGGPDWLPKEKGTVLVMGRGDQLLFKRTFGFYSHDNNLFTVRMGPQVGSRARALLLEFRRRTHCVSRRHMEGGSTPTSGLYQVLMALSLCSNVTVYGFGDGERGQYQYFSFYNTERKFGNLEVHSFDAERALLQQLDQEGVLRLCEAKDKPSCGCRSPNGCPRLKGRSPAPHLSEGGVRIVSG</sequence>
<dbReference type="PANTHER" id="PTHR11987">
    <property type="entry name" value="ALPHA-2,8-SIALYLTRANSFERASE"/>
    <property type="match status" value="1"/>
</dbReference>
<keyword evidence="8" id="KW-0333">Golgi apparatus</keyword>
<organism evidence="12">
    <name type="scientific">Tetraselmis sp. GSL018</name>
    <dbReference type="NCBI Taxonomy" id="582737"/>
    <lineage>
        <taxon>Eukaryota</taxon>
        <taxon>Viridiplantae</taxon>
        <taxon>Chlorophyta</taxon>
        <taxon>core chlorophytes</taxon>
        <taxon>Chlorodendrophyceae</taxon>
        <taxon>Chlorodendrales</taxon>
        <taxon>Chlorodendraceae</taxon>
        <taxon>Tetraselmis</taxon>
    </lineage>
</organism>
<evidence type="ECO:0000256" key="11">
    <source>
        <dbReference type="SAM" id="SignalP"/>
    </source>
</evidence>
<keyword evidence="7" id="KW-1133">Transmembrane helix</keyword>
<comment type="similarity">
    <text evidence="2">Belongs to the glycosyltransferase 29 family.</text>
</comment>
<evidence type="ECO:0000256" key="2">
    <source>
        <dbReference type="ARBA" id="ARBA00006003"/>
    </source>
</evidence>
<keyword evidence="3 12" id="KW-0328">Glycosyltransferase</keyword>